<evidence type="ECO:0000313" key="2">
    <source>
        <dbReference type="Proteomes" id="UP000049578"/>
    </source>
</evidence>
<dbReference type="PATRIC" id="fig|119224.3.peg.153"/>
<reference evidence="1 2" key="1">
    <citation type="submission" date="2015-08" db="EMBL/GenBank/DDBJ databases">
        <title>Genome sequence of Streptococcus phocae subsp. phocae ATCC 51973T isolated from liver specimen obtained from seal.</title>
        <authorList>
            <person name="Avendano-Herrera R."/>
        </authorList>
    </citation>
    <scope>NUCLEOTIDE SEQUENCE [LARGE SCALE GENOMIC DNA]</scope>
    <source>
        <strain evidence="1 2">ATCC 51973</strain>
    </source>
</reference>
<protein>
    <submittedName>
        <fullName evidence="1">Uncharacterized protein</fullName>
    </submittedName>
</protein>
<comment type="caution">
    <text evidence="1">The sequence shown here is derived from an EMBL/GenBank/DDBJ whole genome shotgun (WGS) entry which is preliminary data.</text>
</comment>
<organism evidence="1 2">
    <name type="scientific">Streptococcus phocae</name>
    <dbReference type="NCBI Taxonomy" id="119224"/>
    <lineage>
        <taxon>Bacteria</taxon>
        <taxon>Bacillati</taxon>
        <taxon>Bacillota</taxon>
        <taxon>Bacilli</taxon>
        <taxon>Lactobacillales</taxon>
        <taxon>Streptococcaceae</taxon>
        <taxon>Streptococcus</taxon>
    </lineage>
</organism>
<sequence length="109" mass="12491">MMKDVTFEGKFDSGYDFYTVEATVPIDITKASLDAETIAKIVEALENKDKQQRGKDSPGECVGFEVSLDDIDQAVDQEKAKYIVDGNFIILDNDYRYLKWFAHKKDIKR</sequence>
<keyword evidence="2" id="KW-1185">Reference proteome</keyword>
<dbReference type="AlphaFoldDB" id="A0A0P6S895"/>
<dbReference type="RefSeq" id="WP_054278478.1">
    <property type="nucleotide sequence ID" value="NZ_LHQM01000010.1"/>
</dbReference>
<dbReference type="Proteomes" id="UP000049578">
    <property type="component" value="Unassembled WGS sequence"/>
</dbReference>
<evidence type="ECO:0000313" key="1">
    <source>
        <dbReference type="EMBL" id="KPJ22664.1"/>
    </source>
</evidence>
<accession>A0A0P6S895</accession>
<dbReference type="EMBL" id="LHQM01000010">
    <property type="protein sequence ID" value="KPJ22664.1"/>
    <property type="molecule type" value="Genomic_DNA"/>
</dbReference>
<proteinExistence type="predicted"/>
<name>A0A0P6S895_9STRE</name>
<gene>
    <name evidence="1" type="ORF">AKK44_03160</name>
</gene>